<dbReference type="PROSITE" id="PS50076">
    <property type="entry name" value="DNAJ_2"/>
    <property type="match status" value="1"/>
</dbReference>
<evidence type="ECO:0000256" key="6">
    <source>
        <dbReference type="SAM" id="MobiDB-lite"/>
    </source>
</evidence>
<keyword evidence="4" id="KW-0143">Chaperone</keyword>
<keyword evidence="5" id="KW-0539">Nucleus</keyword>
<accession>A0A5M3YUZ7</accession>
<dbReference type="VEuPathDB" id="FungiDB:ATEG_02552"/>
<protein>
    <submittedName>
        <fullName evidence="7">DnaJ domain protein</fullName>
    </submittedName>
</protein>
<dbReference type="Gene3D" id="1.10.287.110">
    <property type="entry name" value="DnaJ domain"/>
    <property type="match status" value="1"/>
</dbReference>
<reference evidence="7 8" key="1">
    <citation type="submission" date="2020-01" db="EMBL/GenBank/DDBJ databases">
        <title>Aspergillus terreus IFO 6365 whole genome shotgun sequence.</title>
        <authorList>
            <person name="Kanamasa S."/>
            <person name="Takahashi H."/>
        </authorList>
    </citation>
    <scope>NUCLEOTIDE SEQUENCE [LARGE SCALE GENOMIC DNA]</scope>
    <source>
        <strain evidence="7 8">IFO 6365</strain>
    </source>
</reference>
<evidence type="ECO:0000256" key="1">
    <source>
        <dbReference type="ARBA" id="ARBA00004123"/>
    </source>
</evidence>
<comment type="subcellular location">
    <subcellularLocation>
        <location evidence="2">Cytoplasm</location>
    </subcellularLocation>
    <subcellularLocation>
        <location evidence="1">Nucleus</location>
    </subcellularLocation>
</comment>
<evidence type="ECO:0000313" key="8">
    <source>
        <dbReference type="Proteomes" id="UP000452235"/>
    </source>
</evidence>
<dbReference type="CDD" id="cd06257">
    <property type="entry name" value="DnaJ"/>
    <property type="match status" value="1"/>
</dbReference>
<evidence type="ECO:0000256" key="2">
    <source>
        <dbReference type="ARBA" id="ARBA00004496"/>
    </source>
</evidence>
<keyword evidence="3" id="KW-0963">Cytoplasm</keyword>
<evidence type="ECO:0000256" key="5">
    <source>
        <dbReference type="ARBA" id="ARBA00023242"/>
    </source>
</evidence>
<comment type="caution">
    <text evidence="7">The sequence shown here is derived from an EMBL/GenBank/DDBJ whole genome shotgun (WGS) entry which is preliminary data.</text>
</comment>
<dbReference type="Pfam" id="PF00226">
    <property type="entry name" value="DnaJ"/>
    <property type="match status" value="1"/>
</dbReference>
<feature type="region of interest" description="Disordered" evidence="6">
    <location>
        <begin position="338"/>
        <end position="381"/>
    </location>
</feature>
<keyword evidence="8" id="KW-1185">Reference proteome</keyword>
<dbReference type="OrthoDB" id="442087at2759"/>
<dbReference type="PANTHER" id="PTHR44313:SF1">
    <property type="entry name" value="DNAJ HOMOLOG SUBFAMILY C MEMBER 17"/>
    <property type="match status" value="1"/>
</dbReference>
<dbReference type="SMART" id="SM00271">
    <property type="entry name" value="DnaJ"/>
    <property type="match status" value="1"/>
</dbReference>
<dbReference type="PANTHER" id="PTHR44313">
    <property type="entry name" value="DNAJ HOMOLOG SUBFAMILY C MEMBER 17"/>
    <property type="match status" value="1"/>
</dbReference>
<dbReference type="InterPro" id="IPR052094">
    <property type="entry name" value="Pre-mRNA-splicing_ERAD"/>
</dbReference>
<dbReference type="PRINTS" id="PR00625">
    <property type="entry name" value="JDOMAIN"/>
</dbReference>
<feature type="compositionally biased region" description="Low complexity" evidence="6">
    <location>
        <begin position="355"/>
        <end position="374"/>
    </location>
</feature>
<organism evidence="7 8">
    <name type="scientific">Aspergillus terreus</name>
    <dbReference type="NCBI Taxonomy" id="33178"/>
    <lineage>
        <taxon>Eukaryota</taxon>
        <taxon>Fungi</taxon>
        <taxon>Dikarya</taxon>
        <taxon>Ascomycota</taxon>
        <taxon>Pezizomycotina</taxon>
        <taxon>Eurotiomycetes</taxon>
        <taxon>Eurotiomycetidae</taxon>
        <taxon>Eurotiales</taxon>
        <taxon>Aspergillaceae</taxon>
        <taxon>Aspergillus</taxon>
        <taxon>Aspergillus subgen. Circumdati</taxon>
    </lineage>
</organism>
<dbReference type="GO" id="GO:0000390">
    <property type="term" value="P:spliceosomal complex disassembly"/>
    <property type="evidence" value="ECO:0007669"/>
    <property type="project" value="TreeGrafter"/>
</dbReference>
<evidence type="ECO:0000256" key="4">
    <source>
        <dbReference type="ARBA" id="ARBA00023186"/>
    </source>
</evidence>
<dbReference type="GO" id="GO:0005737">
    <property type="term" value="C:cytoplasm"/>
    <property type="evidence" value="ECO:0007669"/>
    <property type="project" value="UniProtKB-SubCell"/>
</dbReference>
<dbReference type="EMBL" id="BLJY01000002">
    <property type="protein sequence ID" value="GFF13538.1"/>
    <property type="molecule type" value="Genomic_DNA"/>
</dbReference>
<evidence type="ECO:0000313" key="7">
    <source>
        <dbReference type="EMBL" id="GFF13538.1"/>
    </source>
</evidence>
<dbReference type="GO" id="GO:0005681">
    <property type="term" value="C:spliceosomal complex"/>
    <property type="evidence" value="ECO:0007669"/>
    <property type="project" value="TreeGrafter"/>
</dbReference>
<dbReference type="Proteomes" id="UP000452235">
    <property type="component" value="Unassembled WGS sequence"/>
</dbReference>
<evidence type="ECO:0000256" key="3">
    <source>
        <dbReference type="ARBA" id="ARBA00022490"/>
    </source>
</evidence>
<dbReference type="AlphaFoldDB" id="A0A5M3YUZ7"/>
<gene>
    <name evidence="7" type="ORF">ATEIFO6365_0002064900</name>
</gene>
<feature type="region of interest" description="Disordered" evidence="6">
    <location>
        <begin position="241"/>
        <end position="272"/>
    </location>
</feature>
<name>A0A5M3YUZ7_ASPTE</name>
<feature type="region of interest" description="Disordered" evidence="6">
    <location>
        <begin position="186"/>
        <end position="205"/>
    </location>
</feature>
<sequence>MSASSNRMNCYEVLGIAQDADLKEINSAYKRLALQYHPDKTGSDNVSVDEFRKIQQAVEILRDPTGRALHDDELDKRSHAPFVHQPQPTRDPFAFGGGWSRDPHHPSEMSDPADPHYRGWRPQRYNWWTDRYMFSYSHSVHMSPHEQDSVEERARSDRMRREYEEWRQSLFGDECAGQARRREAMSASVMRDEEELRRADDEASVKTHHPMDTAHASLFSHGVDNGSHDWEEKQFAGEVRVGGTRGSPAGQHRGDQVEQSSGGARTDEDGLGCGVHEQAQVDHQSVASTCASFTEYETARDSSSDDGTVYYDCRGFEDQSHHTGDEVMVGKHCVEHQADGQDPASRAATPADHYSSTTPSEAATSAVSSEPASAQPRASLTYEQVTYRDTLDPLNTETESPLAPFIPYFNAKLNDPSGRYTSEDLNIEIRGLILETYCGWLEDLRLRVPGARPLETGLHPQHCSHLGFWEKDFRPIECEACHRWMPIYTLTCPGCGIKACVSCKFEYAQM</sequence>
<dbReference type="InterPro" id="IPR001623">
    <property type="entry name" value="DnaJ_domain"/>
</dbReference>
<dbReference type="SUPFAM" id="SSF46565">
    <property type="entry name" value="Chaperone J-domain"/>
    <property type="match status" value="1"/>
</dbReference>
<proteinExistence type="predicted"/>
<dbReference type="InterPro" id="IPR036869">
    <property type="entry name" value="J_dom_sf"/>
</dbReference>